<dbReference type="Gene3D" id="3.40.30.10">
    <property type="entry name" value="Glutaredoxin"/>
    <property type="match status" value="1"/>
</dbReference>
<comment type="caution">
    <text evidence="1">The sequence shown here is derived from an EMBL/GenBank/DDBJ whole genome shotgun (WGS) entry which is preliminary data.</text>
</comment>
<name>A0ABP9C646_9ACTN</name>
<accession>A0ABP9C646</accession>
<protein>
    <recommendedName>
        <fullName evidence="3">Disulfide bond formation protein DsbA</fullName>
    </recommendedName>
</protein>
<organism evidence="1 2">
    <name type="scientific">Tomitella cavernea</name>
    <dbReference type="NCBI Taxonomy" id="1387982"/>
    <lineage>
        <taxon>Bacteria</taxon>
        <taxon>Bacillati</taxon>
        <taxon>Actinomycetota</taxon>
        <taxon>Actinomycetes</taxon>
        <taxon>Mycobacteriales</taxon>
        <taxon>Tomitella</taxon>
    </lineage>
</organism>
<dbReference type="Pfam" id="PF22234">
    <property type="entry name" value="Rv2466c-like"/>
    <property type="match status" value="1"/>
</dbReference>
<evidence type="ECO:0000313" key="1">
    <source>
        <dbReference type="EMBL" id="GAA4803453.1"/>
    </source>
</evidence>
<evidence type="ECO:0008006" key="3">
    <source>
        <dbReference type="Google" id="ProtNLM"/>
    </source>
</evidence>
<dbReference type="Proteomes" id="UP001500839">
    <property type="component" value="Unassembled WGS sequence"/>
</dbReference>
<gene>
    <name evidence="1" type="ORF">GCM10023353_02100</name>
</gene>
<dbReference type="InterPro" id="IPR053977">
    <property type="entry name" value="Rv2466c-like"/>
</dbReference>
<proteinExistence type="predicted"/>
<evidence type="ECO:0000313" key="2">
    <source>
        <dbReference type="Proteomes" id="UP001500839"/>
    </source>
</evidence>
<dbReference type="SUPFAM" id="SSF52833">
    <property type="entry name" value="Thioredoxin-like"/>
    <property type="match status" value="1"/>
</dbReference>
<dbReference type="CDD" id="cd02972">
    <property type="entry name" value="DsbA_family"/>
    <property type="match status" value="1"/>
</dbReference>
<keyword evidence="2" id="KW-1185">Reference proteome</keyword>
<dbReference type="EMBL" id="BAABKQ010000001">
    <property type="protein sequence ID" value="GAA4803453.1"/>
    <property type="molecule type" value="Genomic_DNA"/>
</dbReference>
<sequence length="209" mass="22351">MTDAESGAQRTVVVDVWFDPVCPYTWVTTRWLATAAQRRRVELRWHLMSLAVLNAGKNMGEEETAEMADSRAASRLLAAVAQEQDGDLLSTVYTAMGERYHRRAQQMDHDLASAALAECGADPTLADAMEDSSYDDYVERSHAAGQRALGDTGGSPIVSIDGTAFFGPVLMSIPGSDEAASLFDAVTALGHAGAFSQIKRPRSGAPDVG</sequence>
<reference evidence="2" key="1">
    <citation type="journal article" date="2019" name="Int. J. Syst. Evol. Microbiol.">
        <title>The Global Catalogue of Microorganisms (GCM) 10K type strain sequencing project: providing services to taxonomists for standard genome sequencing and annotation.</title>
        <authorList>
            <consortium name="The Broad Institute Genomics Platform"/>
            <consortium name="The Broad Institute Genome Sequencing Center for Infectious Disease"/>
            <person name="Wu L."/>
            <person name="Ma J."/>
        </authorList>
    </citation>
    <scope>NUCLEOTIDE SEQUENCE [LARGE SCALE GENOMIC DNA]</scope>
    <source>
        <strain evidence="2">JCM 18542</strain>
    </source>
</reference>
<dbReference type="InterPro" id="IPR036249">
    <property type="entry name" value="Thioredoxin-like_sf"/>
</dbReference>
<dbReference type="RefSeq" id="WP_345601955.1">
    <property type="nucleotide sequence ID" value="NZ_BAABKQ010000001.1"/>
</dbReference>